<evidence type="ECO:0000256" key="1">
    <source>
        <dbReference type="ARBA" id="ARBA00007447"/>
    </source>
</evidence>
<comment type="similarity">
    <text evidence="1 4">Belongs to the peptidase A1 family.</text>
</comment>
<evidence type="ECO:0000256" key="4">
    <source>
        <dbReference type="RuleBase" id="RU000454"/>
    </source>
</evidence>
<evidence type="ECO:0000256" key="3">
    <source>
        <dbReference type="PIRSR" id="PIRSR601461-1"/>
    </source>
</evidence>
<organism evidence="7 8">
    <name type="scientific">Pycnoporus cinnabarinus</name>
    <name type="common">Cinnabar-red polypore</name>
    <name type="synonym">Trametes cinnabarina</name>
    <dbReference type="NCBI Taxonomy" id="5643"/>
    <lineage>
        <taxon>Eukaryota</taxon>
        <taxon>Fungi</taxon>
        <taxon>Dikarya</taxon>
        <taxon>Basidiomycota</taxon>
        <taxon>Agaricomycotina</taxon>
        <taxon>Agaricomycetes</taxon>
        <taxon>Polyporales</taxon>
        <taxon>Polyporaceae</taxon>
        <taxon>Trametes</taxon>
    </lineage>
</organism>
<feature type="signal peptide" evidence="5">
    <location>
        <begin position="1"/>
        <end position="17"/>
    </location>
</feature>
<dbReference type="CDD" id="cd05471">
    <property type="entry name" value="pepsin_like"/>
    <property type="match status" value="1"/>
</dbReference>
<evidence type="ECO:0000313" key="7">
    <source>
        <dbReference type="EMBL" id="CDO74021.1"/>
    </source>
</evidence>
<dbReference type="STRING" id="5643.A0A060SIJ6"/>
<dbReference type="GO" id="GO:0006508">
    <property type="term" value="P:proteolysis"/>
    <property type="evidence" value="ECO:0007669"/>
    <property type="project" value="UniProtKB-KW"/>
</dbReference>
<name>A0A060SIJ6_PYCCI</name>
<feature type="chain" id="PRO_5001587568" description="Peptidase A1 domain-containing protein" evidence="5">
    <location>
        <begin position="18"/>
        <end position="412"/>
    </location>
</feature>
<dbReference type="InterPro" id="IPR001969">
    <property type="entry name" value="Aspartic_peptidase_AS"/>
</dbReference>
<evidence type="ECO:0000259" key="6">
    <source>
        <dbReference type="PROSITE" id="PS51767"/>
    </source>
</evidence>
<dbReference type="InterPro" id="IPR021109">
    <property type="entry name" value="Peptidase_aspartic_dom_sf"/>
</dbReference>
<gene>
    <name evidence="7" type="ORF">BN946_scf185043.g70</name>
</gene>
<feature type="domain" description="Peptidase A1" evidence="6">
    <location>
        <begin position="103"/>
        <end position="409"/>
    </location>
</feature>
<dbReference type="Proteomes" id="UP000029665">
    <property type="component" value="Unassembled WGS sequence"/>
</dbReference>
<evidence type="ECO:0000256" key="2">
    <source>
        <dbReference type="ARBA" id="ARBA00022750"/>
    </source>
</evidence>
<accession>A0A060SIJ6</accession>
<dbReference type="SUPFAM" id="SSF50630">
    <property type="entry name" value="Acid proteases"/>
    <property type="match status" value="1"/>
</dbReference>
<dbReference type="InterPro" id="IPR034164">
    <property type="entry name" value="Pepsin-like_dom"/>
</dbReference>
<dbReference type="PROSITE" id="PS00141">
    <property type="entry name" value="ASP_PROTEASE"/>
    <property type="match status" value="1"/>
</dbReference>
<dbReference type="PRINTS" id="PR00792">
    <property type="entry name" value="PEPSIN"/>
</dbReference>
<dbReference type="PROSITE" id="PS51767">
    <property type="entry name" value="PEPTIDASE_A1"/>
    <property type="match status" value="1"/>
</dbReference>
<proteinExistence type="inferred from homology"/>
<evidence type="ECO:0000256" key="5">
    <source>
        <dbReference type="SAM" id="SignalP"/>
    </source>
</evidence>
<reference evidence="7" key="1">
    <citation type="submission" date="2014-01" db="EMBL/GenBank/DDBJ databases">
        <title>The genome of the white-rot fungus Pycnoporus cinnabarinus: a basidiomycete model with a versatile arsenal for lignocellulosic biomass breakdown.</title>
        <authorList>
            <person name="Levasseur A."/>
            <person name="Lomascolo A."/>
            <person name="Ruiz-Duenas F.J."/>
            <person name="Uzan E."/>
            <person name="Piumi F."/>
            <person name="Kues U."/>
            <person name="Ram A.F.J."/>
            <person name="Murat C."/>
            <person name="Haon M."/>
            <person name="Benoit I."/>
            <person name="Arfi Y."/>
            <person name="Chevret D."/>
            <person name="Drula E."/>
            <person name="Kwon M.J."/>
            <person name="Gouret P."/>
            <person name="Lesage-Meessen L."/>
            <person name="Lombard V."/>
            <person name="Mariette J."/>
            <person name="Noirot C."/>
            <person name="Park J."/>
            <person name="Patyshakuliyeva A."/>
            <person name="Wieneger R.A.B."/>
            <person name="Wosten H.A.B."/>
            <person name="Martin F."/>
            <person name="Coutinho P.M."/>
            <person name="de Vries R."/>
            <person name="Martinez A.T."/>
            <person name="Klopp C."/>
            <person name="Pontarotti P."/>
            <person name="Henrissat B."/>
            <person name="Record E."/>
        </authorList>
    </citation>
    <scope>NUCLEOTIDE SEQUENCE [LARGE SCALE GENOMIC DNA]</scope>
    <source>
        <strain evidence="7">BRFM137</strain>
    </source>
</reference>
<dbReference type="Pfam" id="PF00026">
    <property type="entry name" value="Asp"/>
    <property type="match status" value="1"/>
</dbReference>
<dbReference type="OMA" id="KHWTIAV"/>
<comment type="caution">
    <text evidence="7">The sequence shown here is derived from an EMBL/GenBank/DDBJ whole genome shotgun (WGS) entry which is preliminary data.</text>
</comment>
<keyword evidence="4" id="KW-0378">Hydrolase</keyword>
<feature type="active site" evidence="3">
    <location>
        <position position="121"/>
    </location>
</feature>
<dbReference type="Gene3D" id="2.40.70.10">
    <property type="entry name" value="Acid Proteases"/>
    <property type="match status" value="2"/>
</dbReference>
<keyword evidence="8" id="KW-1185">Reference proteome</keyword>
<dbReference type="InterPro" id="IPR033121">
    <property type="entry name" value="PEPTIDASE_A1"/>
</dbReference>
<dbReference type="PANTHER" id="PTHR47966">
    <property type="entry name" value="BETA-SITE APP-CLEAVING ENZYME, ISOFORM A-RELATED"/>
    <property type="match status" value="1"/>
</dbReference>
<dbReference type="InterPro" id="IPR001461">
    <property type="entry name" value="Aspartic_peptidase_A1"/>
</dbReference>
<keyword evidence="5" id="KW-0732">Signal</keyword>
<sequence>MVITVFTLLVSATPVLPDDTTTIRFQRRNTLTRADNTFDHDHAIRQNVKIINKYRANLINMQRNTGRLPVNVVSVPPLANLSHMLLGKRQTVPLTDLDGDSEWAGNISIGDPPTTFFIDIDTGSSDLWVPSLSCAQCGSKAKYDPSASSGSVAQNVSFQIQYGDGSTAAGSVYTDKVTVGGIAATNQFFAAVTQESSEFVNDPADGILGLGFPPISNLNQDPFLITAFKQHPELTNVFAIKLEKTNSELHIGDLNVSAFTGAIEYHNLSSADGFWQIGNAAALVNGRSVVSGFQTVIDSGTTIMYGPPDAVQEVYQTVNGSTLFDETNGFWSYPCATPPQIAFSWGESSWGIRTENWDLGETAVGSGRCVGALAGQDLGLGSDVWLLGDSFMKNVYTAFSFEAYAVGFAALA</sequence>
<dbReference type="EMBL" id="CCBP010000125">
    <property type="protein sequence ID" value="CDO74021.1"/>
    <property type="molecule type" value="Genomic_DNA"/>
</dbReference>
<dbReference type="OrthoDB" id="15189at2759"/>
<feature type="active site" evidence="3">
    <location>
        <position position="298"/>
    </location>
</feature>
<dbReference type="FunFam" id="2.40.70.10:FF:000008">
    <property type="entry name" value="Cathepsin D"/>
    <property type="match status" value="1"/>
</dbReference>
<dbReference type="AlphaFoldDB" id="A0A060SIJ6"/>
<keyword evidence="2 4" id="KW-0064">Aspartyl protease</keyword>
<protein>
    <recommendedName>
        <fullName evidence="6">Peptidase A1 domain-containing protein</fullName>
    </recommendedName>
</protein>
<dbReference type="GO" id="GO:0004190">
    <property type="term" value="F:aspartic-type endopeptidase activity"/>
    <property type="evidence" value="ECO:0007669"/>
    <property type="project" value="UniProtKB-KW"/>
</dbReference>
<evidence type="ECO:0000313" key="8">
    <source>
        <dbReference type="Proteomes" id="UP000029665"/>
    </source>
</evidence>
<keyword evidence="4" id="KW-0645">Protease</keyword>
<dbReference type="PANTHER" id="PTHR47966:SF51">
    <property type="entry name" value="BETA-SITE APP-CLEAVING ENZYME, ISOFORM A-RELATED"/>
    <property type="match status" value="1"/>
</dbReference>
<dbReference type="HOGENOM" id="CLU_013253_1_0_1"/>